<comment type="caution">
    <text evidence="2">The sequence shown here is derived from an EMBL/GenBank/DDBJ whole genome shotgun (WGS) entry which is preliminary data.</text>
</comment>
<protein>
    <submittedName>
        <fullName evidence="2">Transcriptional regulator</fullName>
    </submittedName>
</protein>
<proteinExistence type="predicted"/>
<evidence type="ECO:0000313" key="2">
    <source>
        <dbReference type="EMBL" id="PIP62930.1"/>
    </source>
</evidence>
<evidence type="ECO:0000313" key="3">
    <source>
        <dbReference type="Proteomes" id="UP000231021"/>
    </source>
</evidence>
<name>A0A2H0C0R6_9BACT</name>
<dbReference type="InterPro" id="IPR036086">
    <property type="entry name" value="ParB/Sulfiredoxin_sf"/>
</dbReference>
<accession>A0A2H0C0R6</accession>
<dbReference type="Gene3D" id="3.90.1530.10">
    <property type="entry name" value="Conserved hypothetical protein from pyrococcus furiosus pfu- 392566-001, ParB domain"/>
    <property type="match status" value="1"/>
</dbReference>
<dbReference type="Pfam" id="PF02195">
    <property type="entry name" value="ParB_N"/>
    <property type="match status" value="1"/>
</dbReference>
<dbReference type="EMBL" id="PCTB01000031">
    <property type="protein sequence ID" value="PIP62930.1"/>
    <property type="molecule type" value="Genomic_DNA"/>
</dbReference>
<organism evidence="2 3">
    <name type="scientific">Candidatus Roizmanbacteria bacterium CG22_combo_CG10-13_8_21_14_all_35_9</name>
    <dbReference type="NCBI Taxonomy" id="1974861"/>
    <lineage>
        <taxon>Bacteria</taxon>
        <taxon>Candidatus Roizmaniibacteriota</taxon>
    </lineage>
</organism>
<gene>
    <name evidence="2" type="ORF">COW98_01505</name>
</gene>
<evidence type="ECO:0000259" key="1">
    <source>
        <dbReference type="SMART" id="SM00470"/>
    </source>
</evidence>
<feature type="domain" description="ParB-like N-terminal" evidence="1">
    <location>
        <begin position="6"/>
        <end position="89"/>
    </location>
</feature>
<dbReference type="InterPro" id="IPR003115">
    <property type="entry name" value="ParB_N"/>
</dbReference>
<dbReference type="Proteomes" id="UP000231021">
    <property type="component" value="Unassembled WGS sequence"/>
</dbReference>
<dbReference type="SMART" id="SM00470">
    <property type="entry name" value="ParB"/>
    <property type="match status" value="1"/>
</dbReference>
<sequence length="132" mass="15748">MRNKVVLLNINRLKPHEMVDKKRLSFLLERIKKDKYLKNPVVVEDKHLIILDGHHRVKALKHLRAKKIPAFLVNYKNDDIRVFLRKKLLLTKLIKNIVIENSLNSKLFPSKTTRHLIRNRPRNINVKINQLL</sequence>
<reference evidence="2 3" key="1">
    <citation type="submission" date="2017-09" db="EMBL/GenBank/DDBJ databases">
        <title>Depth-based differentiation of microbial function through sediment-hosted aquifers and enrichment of novel symbionts in the deep terrestrial subsurface.</title>
        <authorList>
            <person name="Probst A.J."/>
            <person name="Ladd B."/>
            <person name="Jarett J.K."/>
            <person name="Geller-Mcgrath D.E."/>
            <person name="Sieber C.M."/>
            <person name="Emerson J.B."/>
            <person name="Anantharaman K."/>
            <person name="Thomas B.C."/>
            <person name="Malmstrom R."/>
            <person name="Stieglmeier M."/>
            <person name="Klingl A."/>
            <person name="Woyke T."/>
            <person name="Ryan C.M."/>
            <person name="Banfield J.F."/>
        </authorList>
    </citation>
    <scope>NUCLEOTIDE SEQUENCE [LARGE SCALE GENOMIC DNA]</scope>
    <source>
        <strain evidence="2">CG22_combo_CG10-13_8_21_14_all_35_9</strain>
    </source>
</reference>
<dbReference type="AlphaFoldDB" id="A0A2H0C0R6"/>
<dbReference type="SUPFAM" id="SSF110849">
    <property type="entry name" value="ParB/Sulfiredoxin"/>
    <property type="match status" value="1"/>
</dbReference>